<keyword evidence="3" id="KW-0804">Transcription</keyword>
<keyword evidence="4" id="KW-1133">Transmembrane helix</keyword>
<evidence type="ECO:0000313" key="7">
    <source>
        <dbReference type="Proteomes" id="UP001596044"/>
    </source>
</evidence>
<keyword evidence="2" id="KW-0238">DNA-binding</keyword>
<keyword evidence="1" id="KW-0805">Transcription regulation</keyword>
<feature type="transmembrane region" description="Helical" evidence="4">
    <location>
        <begin position="15"/>
        <end position="37"/>
    </location>
</feature>
<feature type="transmembrane region" description="Helical" evidence="4">
    <location>
        <begin position="298"/>
        <end position="321"/>
    </location>
</feature>
<evidence type="ECO:0000256" key="3">
    <source>
        <dbReference type="ARBA" id="ARBA00023163"/>
    </source>
</evidence>
<evidence type="ECO:0000256" key="2">
    <source>
        <dbReference type="ARBA" id="ARBA00023125"/>
    </source>
</evidence>
<dbReference type="Proteomes" id="UP001596044">
    <property type="component" value="Unassembled WGS sequence"/>
</dbReference>
<dbReference type="InterPro" id="IPR018060">
    <property type="entry name" value="HTH_AraC"/>
</dbReference>
<dbReference type="SMART" id="SM00342">
    <property type="entry name" value="HTH_ARAC"/>
    <property type="match status" value="1"/>
</dbReference>
<accession>A0ABW0K6I5</accession>
<evidence type="ECO:0000256" key="1">
    <source>
        <dbReference type="ARBA" id="ARBA00023015"/>
    </source>
</evidence>
<dbReference type="Gene3D" id="1.10.10.60">
    <property type="entry name" value="Homeodomain-like"/>
    <property type="match status" value="2"/>
</dbReference>
<organism evidence="6 7">
    <name type="scientific">Paenibacillus aestuarii</name>
    <dbReference type="NCBI Taxonomy" id="516965"/>
    <lineage>
        <taxon>Bacteria</taxon>
        <taxon>Bacillati</taxon>
        <taxon>Bacillota</taxon>
        <taxon>Bacilli</taxon>
        <taxon>Bacillales</taxon>
        <taxon>Paenibacillaceae</taxon>
        <taxon>Paenibacillus</taxon>
    </lineage>
</organism>
<comment type="caution">
    <text evidence="6">The sequence shown here is derived from an EMBL/GenBank/DDBJ whole genome shotgun (WGS) entry which is preliminary data.</text>
</comment>
<dbReference type="InterPro" id="IPR018062">
    <property type="entry name" value="HTH_AraC-typ_CS"/>
</dbReference>
<evidence type="ECO:0000313" key="6">
    <source>
        <dbReference type="EMBL" id="MFC5448918.1"/>
    </source>
</evidence>
<sequence>MLKNKQKGNFYRKSLILILLIASIPGLVTGLAIYGIVTGKVEGELQRLHYNKIVQQEKNVEDQFANLELTFSHWAYDPNLGNKLKDIDFVEKYDQVQELYRTLLIIEGSSPMLGHVELYLAVPQPVVITKEGYTFLTDPALIAKYNAMLQQKKSMFWTDGSGTPDVPENANTAAASSTLTLVNKLPGVPAEPFGLLISSLDPVKLKEQLNSLNPYEEGTTLMIAGDGKWRFSSSGRLTELDTTLEAKYAKQAAEGSSFLFDFQKATYSVSTSKFNRLGTGWTFLSAVPLSSITAPVLLVSKIIVLISFGGLLLALVLSWLASTRMFSPFERVLQRLFGNPDLRLNASSFEWIESKWDSMSRESQNLRGQLNLHLPLLREGFLMQLVQGYLFPLSENEIHERLGQLGLTIEGKQFAAMVVQLSGLHVEETRFQSGDEELVTFAAGNIAQELASSKGISCETLNYHDLSLGLFLIFPGDYTSEQCRALMREYGEAYVQIIHSMMKLQSVVVLGHMTNQLGHISYMFEEARQALSYVDRNDKNRLIDVDQLNKSMAQREFNYNFSLEKEIIHSLRLGGEEEAVKLIRQFMADLTQEGYKKLIVQQGMTQLLGSMQHAMLQSGMNPIVLFAGANLYEEFHQLQEPEEMLNWFQHRVVGTFVQELISKQDFHLKQVVEKVMSYIKEKYMTDLSLEACADQFGTSPYTLSRAFKQLTGINFIDYLTNLRIGTAKDLLRETNLKIIEIAEKVGYQQTYFNRIFKKVEGVTPSQYRDMIQKERK</sequence>
<dbReference type="SUPFAM" id="SSF46689">
    <property type="entry name" value="Homeodomain-like"/>
    <property type="match status" value="2"/>
</dbReference>
<dbReference type="PANTHER" id="PTHR43280:SF28">
    <property type="entry name" value="HTH-TYPE TRANSCRIPTIONAL ACTIVATOR RHAS"/>
    <property type="match status" value="1"/>
</dbReference>
<evidence type="ECO:0000256" key="4">
    <source>
        <dbReference type="SAM" id="Phobius"/>
    </source>
</evidence>
<dbReference type="EMBL" id="JBHSMJ010000012">
    <property type="protein sequence ID" value="MFC5448918.1"/>
    <property type="molecule type" value="Genomic_DNA"/>
</dbReference>
<gene>
    <name evidence="6" type="ORF">ACFPOG_11625</name>
</gene>
<dbReference type="PROSITE" id="PS01124">
    <property type="entry name" value="HTH_ARAC_FAMILY_2"/>
    <property type="match status" value="1"/>
</dbReference>
<dbReference type="PROSITE" id="PS00041">
    <property type="entry name" value="HTH_ARAC_FAMILY_1"/>
    <property type="match status" value="1"/>
</dbReference>
<keyword evidence="7" id="KW-1185">Reference proteome</keyword>
<keyword evidence="4" id="KW-0472">Membrane</keyword>
<keyword evidence="4" id="KW-0812">Transmembrane</keyword>
<dbReference type="RefSeq" id="WP_270878756.1">
    <property type="nucleotide sequence ID" value="NZ_JAQFVF010000021.1"/>
</dbReference>
<protein>
    <submittedName>
        <fullName evidence="6">AraC family transcriptional regulator</fullName>
    </submittedName>
</protein>
<proteinExistence type="predicted"/>
<reference evidence="7" key="1">
    <citation type="journal article" date="2019" name="Int. J. Syst. Evol. Microbiol.">
        <title>The Global Catalogue of Microorganisms (GCM) 10K type strain sequencing project: providing services to taxonomists for standard genome sequencing and annotation.</title>
        <authorList>
            <consortium name="The Broad Institute Genomics Platform"/>
            <consortium name="The Broad Institute Genome Sequencing Center for Infectious Disease"/>
            <person name="Wu L."/>
            <person name="Ma J."/>
        </authorList>
    </citation>
    <scope>NUCLEOTIDE SEQUENCE [LARGE SCALE GENOMIC DNA]</scope>
    <source>
        <strain evidence="7">KACC 11904</strain>
    </source>
</reference>
<dbReference type="Pfam" id="PF12833">
    <property type="entry name" value="HTH_18"/>
    <property type="match status" value="1"/>
</dbReference>
<dbReference type="InterPro" id="IPR009057">
    <property type="entry name" value="Homeodomain-like_sf"/>
</dbReference>
<name>A0ABW0K6I5_9BACL</name>
<dbReference type="PANTHER" id="PTHR43280">
    <property type="entry name" value="ARAC-FAMILY TRANSCRIPTIONAL REGULATOR"/>
    <property type="match status" value="1"/>
</dbReference>
<feature type="domain" description="HTH araC/xylS-type" evidence="5">
    <location>
        <begin position="673"/>
        <end position="770"/>
    </location>
</feature>
<evidence type="ECO:0000259" key="5">
    <source>
        <dbReference type="PROSITE" id="PS01124"/>
    </source>
</evidence>